<comment type="subcellular location">
    <subcellularLocation>
        <location evidence="1">Cell membrane</location>
        <topology evidence="1">Multi-pass membrane protein</topology>
    </subcellularLocation>
</comment>
<dbReference type="STRING" id="349161.Dred_3062"/>
<organism evidence="8 9">
    <name type="scientific">Desulforamulus reducens (strain ATCC BAA-1160 / DSM 100696 / MI-1)</name>
    <name type="common">Desulfotomaculum reducens</name>
    <dbReference type="NCBI Taxonomy" id="349161"/>
    <lineage>
        <taxon>Bacteria</taxon>
        <taxon>Bacillati</taxon>
        <taxon>Bacillota</taxon>
        <taxon>Clostridia</taxon>
        <taxon>Eubacteriales</taxon>
        <taxon>Peptococcaceae</taxon>
        <taxon>Desulforamulus</taxon>
    </lineage>
</organism>
<gene>
    <name evidence="8" type="ordered locus">Dred_3062</name>
</gene>
<name>A4J911_DESRM</name>
<dbReference type="Gene3D" id="3.40.1710.10">
    <property type="entry name" value="abc type-2 transporter like domain"/>
    <property type="match status" value="1"/>
</dbReference>
<evidence type="ECO:0000313" key="9">
    <source>
        <dbReference type="Proteomes" id="UP000001556"/>
    </source>
</evidence>
<reference evidence="8 9" key="1">
    <citation type="submission" date="2007-03" db="EMBL/GenBank/DDBJ databases">
        <title>Complete sequence of Desulfotomaculum reducens MI-1.</title>
        <authorList>
            <consortium name="US DOE Joint Genome Institute"/>
            <person name="Copeland A."/>
            <person name="Lucas S."/>
            <person name="Lapidus A."/>
            <person name="Barry K."/>
            <person name="Detter J.C."/>
            <person name="Glavina del Rio T."/>
            <person name="Hammon N."/>
            <person name="Israni S."/>
            <person name="Dalin E."/>
            <person name="Tice H."/>
            <person name="Pitluck S."/>
            <person name="Sims D."/>
            <person name="Brettin T."/>
            <person name="Bruce D."/>
            <person name="Han C."/>
            <person name="Tapia R."/>
            <person name="Schmutz J."/>
            <person name="Larimer F."/>
            <person name="Land M."/>
            <person name="Hauser L."/>
            <person name="Kyrpides N."/>
            <person name="Kim E."/>
            <person name="Tebo B.M."/>
            <person name="Richardson P."/>
        </authorList>
    </citation>
    <scope>NUCLEOTIDE SEQUENCE [LARGE SCALE GENOMIC DNA]</scope>
    <source>
        <strain evidence="8 9">MI-1</strain>
    </source>
</reference>
<dbReference type="HOGENOM" id="CLU_039483_8_4_9"/>
<dbReference type="RefSeq" id="WP_011879353.1">
    <property type="nucleotide sequence ID" value="NC_009253.1"/>
</dbReference>
<evidence type="ECO:0000256" key="3">
    <source>
        <dbReference type="ARBA" id="ARBA00022692"/>
    </source>
</evidence>
<keyword evidence="5 6" id="KW-0472">Membrane</keyword>
<evidence type="ECO:0000256" key="2">
    <source>
        <dbReference type="ARBA" id="ARBA00022475"/>
    </source>
</evidence>
<keyword evidence="9" id="KW-1185">Reference proteome</keyword>
<dbReference type="OrthoDB" id="9788252at2"/>
<feature type="transmembrane region" description="Helical" evidence="6">
    <location>
        <begin position="181"/>
        <end position="207"/>
    </location>
</feature>
<feature type="transmembrane region" description="Helical" evidence="6">
    <location>
        <begin position="263"/>
        <end position="285"/>
    </location>
</feature>
<dbReference type="PANTHER" id="PTHR30294">
    <property type="entry name" value="MEMBRANE COMPONENT OF ABC TRANSPORTER YHHJ-RELATED"/>
    <property type="match status" value="1"/>
</dbReference>
<dbReference type="Pfam" id="PF12698">
    <property type="entry name" value="ABC2_membrane_3"/>
    <property type="match status" value="1"/>
</dbReference>
<evidence type="ECO:0000313" key="8">
    <source>
        <dbReference type="EMBL" id="ABO51564.1"/>
    </source>
</evidence>
<proteinExistence type="predicted"/>
<evidence type="ECO:0000256" key="4">
    <source>
        <dbReference type="ARBA" id="ARBA00022989"/>
    </source>
</evidence>
<evidence type="ECO:0000259" key="7">
    <source>
        <dbReference type="Pfam" id="PF12698"/>
    </source>
</evidence>
<feature type="domain" description="ABC-2 type transporter transmembrane" evidence="7">
    <location>
        <begin position="27"/>
        <end position="371"/>
    </location>
</feature>
<evidence type="ECO:0000256" key="1">
    <source>
        <dbReference type="ARBA" id="ARBA00004651"/>
    </source>
</evidence>
<accession>A4J911</accession>
<keyword evidence="3 6" id="KW-0812">Transmembrane</keyword>
<evidence type="ECO:0000256" key="6">
    <source>
        <dbReference type="SAM" id="Phobius"/>
    </source>
</evidence>
<dbReference type="GO" id="GO:0140359">
    <property type="term" value="F:ABC-type transporter activity"/>
    <property type="evidence" value="ECO:0007669"/>
    <property type="project" value="InterPro"/>
</dbReference>
<dbReference type="EMBL" id="CP000612">
    <property type="protein sequence ID" value="ABO51564.1"/>
    <property type="molecule type" value="Genomic_DNA"/>
</dbReference>
<protein>
    <submittedName>
        <fullName evidence="8">ABC-2 type transporter</fullName>
    </submittedName>
</protein>
<sequence length="376" mass="42076">MIRSLMRRELIYLWRDRGLRNILLFSSLLGLILFFALYSAQVLLDIPTAVVDLDHSSESRQLIEKVNQSENLQVVAYLDSYQEAEELIKGGDIVVTMVIPENYGKALTLGRQSNVFLAIDGSNMIYSTNATTAAMMVAGTVSAQAGVKALMARGFQPDEAKNAYLGVELREEAWFNPTLNYAYFLVLALILNIWQQCCTIAAAMNIIGETGRPSWQQFKMAGLSKWTLFASKSVVHIATFMLMVLPVYLIAFGFFKVPLHCNLWLFLLFTLVFTIAMHSVGTLASSFARNAVDATRYGMIIALPSFILSGYGWPLEAMPSFIQYMAKLLPQTWFFQGLNYLTFKNPDWSFVQTYFLILGVIAVVCYGAAALVTARK</sequence>
<dbReference type="AlphaFoldDB" id="A4J911"/>
<dbReference type="Proteomes" id="UP000001556">
    <property type="component" value="Chromosome"/>
</dbReference>
<feature type="transmembrane region" description="Helical" evidence="6">
    <location>
        <begin position="297"/>
        <end position="315"/>
    </location>
</feature>
<feature type="transmembrane region" description="Helical" evidence="6">
    <location>
        <begin position="354"/>
        <end position="374"/>
    </location>
</feature>
<dbReference type="PANTHER" id="PTHR30294:SF29">
    <property type="entry name" value="MULTIDRUG ABC TRANSPORTER PERMEASE YBHS-RELATED"/>
    <property type="match status" value="1"/>
</dbReference>
<dbReference type="eggNOG" id="COG0842">
    <property type="taxonomic scope" value="Bacteria"/>
</dbReference>
<keyword evidence="2" id="KW-1003">Cell membrane</keyword>
<keyword evidence="4 6" id="KW-1133">Transmembrane helix</keyword>
<feature type="transmembrane region" description="Helical" evidence="6">
    <location>
        <begin position="228"/>
        <end position="251"/>
    </location>
</feature>
<dbReference type="KEGG" id="drm:Dred_3062"/>
<dbReference type="InterPro" id="IPR013525">
    <property type="entry name" value="ABC2_TM"/>
</dbReference>
<evidence type="ECO:0000256" key="5">
    <source>
        <dbReference type="ARBA" id="ARBA00023136"/>
    </source>
</evidence>
<feature type="transmembrane region" description="Helical" evidence="6">
    <location>
        <begin position="21"/>
        <end position="44"/>
    </location>
</feature>
<dbReference type="GO" id="GO:0005886">
    <property type="term" value="C:plasma membrane"/>
    <property type="evidence" value="ECO:0007669"/>
    <property type="project" value="UniProtKB-SubCell"/>
</dbReference>
<dbReference type="InterPro" id="IPR051449">
    <property type="entry name" value="ABC-2_transporter_component"/>
</dbReference>